<name>A0ABP9CNN0_9FLAO</name>
<evidence type="ECO:0000313" key="2">
    <source>
        <dbReference type="Proteomes" id="UP001501433"/>
    </source>
</evidence>
<organism evidence="1 2">
    <name type="scientific">Litoribaculum gwangyangense</name>
    <dbReference type="NCBI Taxonomy" id="1130722"/>
    <lineage>
        <taxon>Bacteria</taxon>
        <taxon>Pseudomonadati</taxon>
        <taxon>Bacteroidota</taxon>
        <taxon>Flavobacteriia</taxon>
        <taxon>Flavobacteriales</taxon>
        <taxon>Flavobacteriaceae</taxon>
        <taxon>Litoribaculum</taxon>
    </lineage>
</organism>
<dbReference type="Proteomes" id="UP001501433">
    <property type="component" value="Unassembled WGS sequence"/>
</dbReference>
<keyword evidence="2" id="KW-1185">Reference proteome</keyword>
<reference evidence="2" key="1">
    <citation type="journal article" date="2019" name="Int. J. Syst. Evol. Microbiol.">
        <title>The Global Catalogue of Microorganisms (GCM) 10K type strain sequencing project: providing services to taxonomists for standard genome sequencing and annotation.</title>
        <authorList>
            <consortium name="The Broad Institute Genomics Platform"/>
            <consortium name="The Broad Institute Genome Sequencing Center for Infectious Disease"/>
            <person name="Wu L."/>
            <person name="Ma J."/>
        </authorList>
    </citation>
    <scope>NUCLEOTIDE SEQUENCE [LARGE SCALE GENOMIC DNA]</scope>
    <source>
        <strain evidence="2">JCM 18325</strain>
    </source>
</reference>
<accession>A0ABP9CNN0</accession>
<sequence length="69" mass="8155">MVRMRLNCKQNRYTKQQQEQQKVFVSYYKINNLLHVLDPYFINTLLYLDKFLSVIPVPLTTALKGSSAM</sequence>
<comment type="caution">
    <text evidence="1">The sequence shown here is derived from an EMBL/GenBank/DDBJ whole genome shotgun (WGS) entry which is preliminary data.</text>
</comment>
<protein>
    <submittedName>
        <fullName evidence="1">Uncharacterized protein</fullName>
    </submittedName>
</protein>
<proteinExistence type="predicted"/>
<dbReference type="EMBL" id="BAABJW010000003">
    <property type="protein sequence ID" value="GAA4814302.1"/>
    <property type="molecule type" value="Genomic_DNA"/>
</dbReference>
<evidence type="ECO:0000313" key="1">
    <source>
        <dbReference type="EMBL" id="GAA4814302.1"/>
    </source>
</evidence>
<gene>
    <name evidence="1" type="ORF">GCM10023330_22620</name>
</gene>